<dbReference type="GO" id="GO:0005829">
    <property type="term" value="C:cytosol"/>
    <property type="evidence" value="ECO:0007669"/>
    <property type="project" value="GOC"/>
</dbReference>
<dbReference type="InterPro" id="IPR006076">
    <property type="entry name" value="FAD-dep_OxRdtase"/>
</dbReference>
<evidence type="ECO:0000313" key="5">
    <source>
        <dbReference type="Proteomes" id="UP000311382"/>
    </source>
</evidence>
<evidence type="ECO:0000256" key="2">
    <source>
        <dbReference type="SAM" id="Phobius"/>
    </source>
</evidence>
<accession>A0A5C5FZE9</accession>
<gene>
    <name evidence="4" type="ORF">DMC30DRAFT_411356</name>
</gene>
<dbReference type="GO" id="GO:0005770">
    <property type="term" value="C:late endosome"/>
    <property type="evidence" value="ECO:0007669"/>
    <property type="project" value="TreeGrafter"/>
</dbReference>
<dbReference type="InterPro" id="IPR036188">
    <property type="entry name" value="FAD/NAD-bd_sf"/>
</dbReference>
<name>A0A5C5FZE9_9BASI</name>
<dbReference type="PANTHER" id="PTHR13847:SF150">
    <property type="entry name" value="OXIDOREDUCTASE TDA3-RELATED"/>
    <property type="match status" value="1"/>
</dbReference>
<keyword evidence="2" id="KW-1133">Transmembrane helix</keyword>
<dbReference type="AlphaFoldDB" id="A0A5C5FZE9"/>
<organism evidence="4 5">
    <name type="scientific">Rhodotorula diobovata</name>
    <dbReference type="NCBI Taxonomy" id="5288"/>
    <lineage>
        <taxon>Eukaryota</taxon>
        <taxon>Fungi</taxon>
        <taxon>Dikarya</taxon>
        <taxon>Basidiomycota</taxon>
        <taxon>Pucciniomycotina</taxon>
        <taxon>Microbotryomycetes</taxon>
        <taxon>Sporidiobolales</taxon>
        <taxon>Sporidiobolaceae</taxon>
        <taxon>Rhodotorula</taxon>
    </lineage>
</organism>
<keyword evidence="2" id="KW-0472">Membrane</keyword>
<proteinExistence type="predicted"/>
<dbReference type="Proteomes" id="UP000311382">
    <property type="component" value="Unassembled WGS sequence"/>
</dbReference>
<evidence type="ECO:0000259" key="3">
    <source>
        <dbReference type="Pfam" id="PF01266"/>
    </source>
</evidence>
<dbReference type="EMBL" id="SOZI01000043">
    <property type="protein sequence ID" value="TNY21454.1"/>
    <property type="molecule type" value="Genomic_DNA"/>
</dbReference>
<feature type="domain" description="FAD dependent oxidoreductase" evidence="3">
    <location>
        <begin position="8"/>
        <end position="403"/>
    </location>
</feature>
<keyword evidence="5" id="KW-1185">Reference proteome</keyword>
<dbReference type="Gene3D" id="3.50.50.60">
    <property type="entry name" value="FAD/NAD(P)-binding domain"/>
    <property type="match status" value="2"/>
</dbReference>
<protein>
    <submittedName>
        <fullName evidence="4">Putative cytoplasm protein</fullName>
    </submittedName>
</protein>
<feature type="transmembrane region" description="Helical" evidence="2">
    <location>
        <begin position="6"/>
        <end position="25"/>
    </location>
</feature>
<dbReference type="STRING" id="5288.A0A5C5FZE9"/>
<dbReference type="PANTHER" id="PTHR13847">
    <property type="entry name" value="SARCOSINE DEHYDROGENASE-RELATED"/>
    <property type="match status" value="1"/>
</dbReference>
<dbReference type="OrthoDB" id="498204at2759"/>
<evidence type="ECO:0000256" key="1">
    <source>
        <dbReference type="SAM" id="MobiDB-lite"/>
    </source>
</evidence>
<keyword evidence="2" id="KW-0812">Transmembrane</keyword>
<dbReference type="SUPFAM" id="SSF51905">
    <property type="entry name" value="FAD/NAD(P)-binding domain"/>
    <property type="match status" value="1"/>
</dbReference>
<comment type="caution">
    <text evidence="4">The sequence shown here is derived from an EMBL/GenBank/DDBJ whole genome shotgun (WGS) entry which is preliminary data.</text>
</comment>
<feature type="region of interest" description="Disordered" evidence="1">
    <location>
        <begin position="193"/>
        <end position="217"/>
    </location>
</feature>
<dbReference type="Gene3D" id="3.30.9.10">
    <property type="entry name" value="D-Amino Acid Oxidase, subunit A, domain 2"/>
    <property type="match status" value="2"/>
</dbReference>
<sequence length="419" mass="42925">MTSPRRSVAIVGGGIIGASTAFFLARLARSRNLAIDITLVEGTAVAAGASGKAGGLLALDWHGPATASLAALSYKLHADLATEFDGASRYGYRQLDTLSVSADFSAQSGKARRQKRLAGADLFPWLNADIVTDSDVLGSKDTTAQVHPEQFTHFLVSSAKDLGVRLVYGTATGLTRSPDGSSYTLALDPLGEAERASTPAAPSPSAPESNTPVAVPASSACPRTLTASHLVLAAGPWTGSLLATLGLAAQAGRAADIGGSRAHSVVLRTAEGRDLPAQALFTSIKEKSGHAEPEIYNRPDGTSYACGPTDSTPLPLTASHVAVSPEAISSLLAQTARLAPRFLSDEAGVRVERRQACYLPVGSGDPVVGRIEGAEGGGVWVAAGHSCWGICNGPGTGQVMAELLLDGKASSADIRRLGP</sequence>
<dbReference type="GO" id="GO:0042147">
    <property type="term" value="P:retrograde transport, endosome to Golgi"/>
    <property type="evidence" value="ECO:0007669"/>
    <property type="project" value="TreeGrafter"/>
</dbReference>
<dbReference type="Pfam" id="PF01266">
    <property type="entry name" value="DAO"/>
    <property type="match status" value="1"/>
</dbReference>
<evidence type="ECO:0000313" key="4">
    <source>
        <dbReference type="EMBL" id="TNY21454.1"/>
    </source>
</evidence>
<reference evidence="4 5" key="1">
    <citation type="submission" date="2019-03" db="EMBL/GenBank/DDBJ databases">
        <title>Rhodosporidium diobovatum UCD-FST 08-225 genome sequencing, assembly, and annotation.</title>
        <authorList>
            <person name="Fakankun I.U."/>
            <person name="Fristensky B."/>
            <person name="Levin D.B."/>
        </authorList>
    </citation>
    <scope>NUCLEOTIDE SEQUENCE [LARGE SCALE GENOMIC DNA]</scope>
    <source>
        <strain evidence="4 5">UCD-FST 08-225</strain>
    </source>
</reference>